<proteinExistence type="predicted"/>
<protein>
    <submittedName>
        <fullName evidence="2">Uncharacterized protein</fullName>
    </submittedName>
</protein>
<comment type="caution">
    <text evidence="2">The sequence shown here is derived from an EMBL/GenBank/DDBJ whole genome shotgun (WGS) entry which is preliminary data.</text>
</comment>
<dbReference type="EMBL" id="QBLH01001778">
    <property type="protein sequence ID" value="TGZ51169.1"/>
    <property type="molecule type" value="Genomic_DNA"/>
</dbReference>
<dbReference type="Proteomes" id="UP000310200">
    <property type="component" value="Unassembled WGS sequence"/>
</dbReference>
<organism evidence="2 3">
    <name type="scientific">Temnothorax longispinosus</name>
    <dbReference type="NCBI Taxonomy" id="300112"/>
    <lineage>
        <taxon>Eukaryota</taxon>
        <taxon>Metazoa</taxon>
        <taxon>Ecdysozoa</taxon>
        <taxon>Arthropoda</taxon>
        <taxon>Hexapoda</taxon>
        <taxon>Insecta</taxon>
        <taxon>Pterygota</taxon>
        <taxon>Neoptera</taxon>
        <taxon>Endopterygota</taxon>
        <taxon>Hymenoptera</taxon>
        <taxon>Apocrita</taxon>
        <taxon>Aculeata</taxon>
        <taxon>Formicoidea</taxon>
        <taxon>Formicidae</taxon>
        <taxon>Myrmicinae</taxon>
        <taxon>Temnothorax</taxon>
    </lineage>
</organism>
<dbReference type="AlphaFoldDB" id="A0A4S2KST6"/>
<evidence type="ECO:0000313" key="2">
    <source>
        <dbReference type="EMBL" id="TGZ51169.1"/>
    </source>
</evidence>
<feature type="compositionally biased region" description="Basic and acidic residues" evidence="1">
    <location>
        <begin position="66"/>
        <end position="75"/>
    </location>
</feature>
<feature type="compositionally biased region" description="Polar residues" evidence="1">
    <location>
        <begin position="76"/>
        <end position="86"/>
    </location>
</feature>
<sequence length="170" mass="18807">MRHPFQIPPWFSTGRIQAATKNAREKNRRDKISDDDDDDDDTRNSPQAAFDVSRLGLFAPHGASHAIDRDGDDCHSSSATTPTYDATSHRRDAITRESVRGAHRRDRIDGGATLLLVLVLLLLLHPGDALAATIAAGTRDEGRPKTERDRAVTGARSEETRTARYGREYC</sequence>
<name>A0A4S2KST6_9HYME</name>
<evidence type="ECO:0000256" key="1">
    <source>
        <dbReference type="SAM" id="MobiDB-lite"/>
    </source>
</evidence>
<evidence type="ECO:0000313" key="3">
    <source>
        <dbReference type="Proteomes" id="UP000310200"/>
    </source>
</evidence>
<gene>
    <name evidence="2" type="ORF">DBV15_10525</name>
</gene>
<feature type="compositionally biased region" description="Basic and acidic residues" evidence="1">
    <location>
        <begin position="22"/>
        <end position="32"/>
    </location>
</feature>
<keyword evidence="3" id="KW-1185">Reference proteome</keyword>
<feature type="region of interest" description="Disordered" evidence="1">
    <location>
        <begin position="1"/>
        <end position="49"/>
    </location>
</feature>
<feature type="region of interest" description="Disordered" evidence="1">
    <location>
        <begin position="138"/>
        <end position="170"/>
    </location>
</feature>
<accession>A0A4S2KST6</accession>
<feature type="region of interest" description="Disordered" evidence="1">
    <location>
        <begin position="64"/>
        <end position="89"/>
    </location>
</feature>
<reference evidence="2 3" key="1">
    <citation type="journal article" date="2019" name="Philos. Trans. R. Soc. Lond., B, Biol. Sci.">
        <title>Ant behaviour and brain gene expression of defending hosts depend on the ecological success of the intruding social parasite.</title>
        <authorList>
            <person name="Kaur R."/>
            <person name="Stoldt M."/>
            <person name="Jongepier E."/>
            <person name="Feldmeyer B."/>
            <person name="Menzel F."/>
            <person name="Bornberg-Bauer E."/>
            <person name="Foitzik S."/>
        </authorList>
    </citation>
    <scope>NUCLEOTIDE SEQUENCE [LARGE SCALE GENOMIC DNA]</scope>
    <source>
        <tissue evidence="2">Whole body</tissue>
    </source>
</reference>